<evidence type="ECO:0000256" key="3">
    <source>
        <dbReference type="ARBA" id="ARBA00022737"/>
    </source>
</evidence>
<feature type="domain" description="C2H2-type" evidence="9">
    <location>
        <begin position="154"/>
        <end position="181"/>
    </location>
</feature>
<dbReference type="EMBL" id="KK852609">
    <property type="protein sequence ID" value="KDR20302.1"/>
    <property type="molecule type" value="Genomic_DNA"/>
</dbReference>
<organism evidence="10 11">
    <name type="scientific">Zootermopsis nevadensis</name>
    <name type="common">Dampwood termite</name>
    <dbReference type="NCBI Taxonomy" id="136037"/>
    <lineage>
        <taxon>Eukaryota</taxon>
        <taxon>Metazoa</taxon>
        <taxon>Ecdysozoa</taxon>
        <taxon>Arthropoda</taxon>
        <taxon>Hexapoda</taxon>
        <taxon>Insecta</taxon>
        <taxon>Pterygota</taxon>
        <taxon>Neoptera</taxon>
        <taxon>Polyneoptera</taxon>
        <taxon>Dictyoptera</taxon>
        <taxon>Blattodea</taxon>
        <taxon>Blattoidea</taxon>
        <taxon>Termitoidae</taxon>
        <taxon>Termopsidae</taxon>
        <taxon>Zootermopsis</taxon>
    </lineage>
</organism>
<dbReference type="InterPro" id="IPR036236">
    <property type="entry name" value="Znf_C2H2_sf"/>
</dbReference>
<protein>
    <recommendedName>
        <fullName evidence="9">C2H2-type domain-containing protein</fullName>
    </recommendedName>
</protein>
<evidence type="ECO:0000259" key="9">
    <source>
        <dbReference type="PROSITE" id="PS50157"/>
    </source>
</evidence>
<keyword evidence="4 7" id="KW-0863">Zinc-finger</keyword>
<comment type="subcellular location">
    <subcellularLocation>
        <location evidence="1">Nucleus</location>
    </subcellularLocation>
</comment>
<gene>
    <name evidence="10" type="ORF">L798_05190</name>
</gene>
<dbReference type="AlphaFoldDB" id="A0A067R9E1"/>
<dbReference type="InterPro" id="IPR013087">
    <property type="entry name" value="Znf_C2H2_type"/>
</dbReference>
<keyword evidence="3" id="KW-0677">Repeat</keyword>
<dbReference type="Proteomes" id="UP000027135">
    <property type="component" value="Unassembled WGS sequence"/>
</dbReference>
<dbReference type="PROSITE" id="PS50157">
    <property type="entry name" value="ZINC_FINGER_C2H2_2"/>
    <property type="match status" value="3"/>
</dbReference>
<evidence type="ECO:0000256" key="2">
    <source>
        <dbReference type="ARBA" id="ARBA00022723"/>
    </source>
</evidence>
<dbReference type="GO" id="GO:0000981">
    <property type="term" value="F:DNA-binding transcription factor activity, RNA polymerase II-specific"/>
    <property type="evidence" value="ECO:0007669"/>
    <property type="project" value="TreeGrafter"/>
</dbReference>
<dbReference type="GO" id="GO:0005634">
    <property type="term" value="C:nucleus"/>
    <property type="evidence" value="ECO:0007669"/>
    <property type="project" value="UniProtKB-SubCell"/>
</dbReference>
<keyword evidence="6" id="KW-0539">Nucleus</keyword>
<evidence type="ECO:0000256" key="1">
    <source>
        <dbReference type="ARBA" id="ARBA00004123"/>
    </source>
</evidence>
<dbReference type="SUPFAM" id="SSF57667">
    <property type="entry name" value="beta-beta-alpha zinc fingers"/>
    <property type="match status" value="2"/>
</dbReference>
<dbReference type="OMA" id="VANADHD"/>
<evidence type="ECO:0000256" key="6">
    <source>
        <dbReference type="ARBA" id="ARBA00023242"/>
    </source>
</evidence>
<dbReference type="eggNOG" id="KOG1721">
    <property type="taxonomic scope" value="Eukaryota"/>
</dbReference>
<dbReference type="FunFam" id="3.30.160.60:FF:000096">
    <property type="entry name" value="Zinc finger and BTB domain-containing protein 18 isoform 1"/>
    <property type="match status" value="1"/>
</dbReference>
<dbReference type="SMART" id="SM00355">
    <property type="entry name" value="ZnF_C2H2"/>
    <property type="match status" value="3"/>
</dbReference>
<accession>A0A067R9E1</accession>
<feature type="compositionally biased region" description="Basic residues" evidence="8">
    <location>
        <begin position="107"/>
        <end position="118"/>
    </location>
</feature>
<dbReference type="STRING" id="136037.A0A067R9E1"/>
<dbReference type="Gene3D" id="3.30.160.60">
    <property type="entry name" value="Classic Zinc Finger"/>
    <property type="match status" value="3"/>
</dbReference>
<evidence type="ECO:0000313" key="11">
    <source>
        <dbReference type="Proteomes" id="UP000027135"/>
    </source>
</evidence>
<evidence type="ECO:0000256" key="7">
    <source>
        <dbReference type="PROSITE-ProRule" id="PRU00042"/>
    </source>
</evidence>
<feature type="domain" description="C2H2-type" evidence="9">
    <location>
        <begin position="209"/>
        <end position="236"/>
    </location>
</feature>
<dbReference type="PANTHER" id="PTHR23226:SF371">
    <property type="entry name" value="ZINC FINGER PROTEIN 112-LIKE PROTEIN"/>
    <property type="match status" value="1"/>
</dbReference>
<dbReference type="InParanoid" id="A0A067R9E1"/>
<dbReference type="PANTHER" id="PTHR23226">
    <property type="entry name" value="ZINC FINGER AND SCAN DOMAIN-CONTAINING"/>
    <property type="match status" value="1"/>
</dbReference>
<dbReference type="GO" id="GO:0008270">
    <property type="term" value="F:zinc ion binding"/>
    <property type="evidence" value="ECO:0007669"/>
    <property type="project" value="UniProtKB-KW"/>
</dbReference>
<reference evidence="10 11" key="1">
    <citation type="journal article" date="2014" name="Nat. Commun.">
        <title>Molecular traces of alternative social organization in a termite genome.</title>
        <authorList>
            <person name="Terrapon N."/>
            <person name="Li C."/>
            <person name="Robertson H.M."/>
            <person name="Ji L."/>
            <person name="Meng X."/>
            <person name="Booth W."/>
            <person name="Chen Z."/>
            <person name="Childers C.P."/>
            <person name="Glastad K.M."/>
            <person name="Gokhale K."/>
            <person name="Gowin J."/>
            <person name="Gronenberg W."/>
            <person name="Hermansen R.A."/>
            <person name="Hu H."/>
            <person name="Hunt B.G."/>
            <person name="Huylmans A.K."/>
            <person name="Khalil S.M."/>
            <person name="Mitchell R.D."/>
            <person name="Munoz-Torres M.C."/>
            <person name="Mustard J.A."/>
            <person name="Pan H."/>
            <person name="Reese J.T."/>
            <person name="Scharf M.E."/>
            <person name="Sun F."/>
            <person name="Vogel H."/>
            <person name="Xiao J."/>
            <person name="Yang W."/>
            <person name="Yang Z."/>
            <person name="Yang Z."/>
            <person name="Zhou J."/>
            <person name="Zhu J."/>
            <person name="Brent C.S."/>
            <person name="Elsik C.G."/>
            <person name="Goodisman M.A."/>
            <person name="Liberles D.A."/>
            <person name="Roe R.M."/>
            <person name="Vargo E.L."/>
            <person name="Vilcinskas A."/>
            <person name="Wang J."/>
            <person name="Bornberg-Bauer E."/>
            <person name="Korb J."/>
            <person name="Zhang G."/>
            <person name="Liebig J."/>
        </authorList>
    </citation>
    <scope>NUCLEOTIDE SEQUENCE [LARGE SCALE GENOMIC DNA]</scope>
    <source>
        <tissue evidence="10">Whole organism</tissue>
    </source>
</reference>
<evidence type="ECO:0000313" key="10">
    <source>
        <dbReference type="EMBL" id="KDR20302.1"/>
    </source>
</evidence>
<dbReference type="FunFam" id="3.30.160.60:FF:000780">
    <property type="entry name" value="myc-associated zinc finger protein isoform X1"/>
    <property type="match status" value="1"/>
</dbReference>
<name>A0A067R9E1_ZOONE</name>
<keyword evidence="2" id="KW-0479">Metal-binding</keyword>
<proteinExistence type="predicted"/>
<dbReference type="PROSITE" id="PS00028">
    <property type="entry name" value="ZINC_FINGER_C2H2_1"/>
    <property type="match status" value="3"/>
</dbReference>
<evidence type="ECO:0000256" key="5">
    <source>
        <dbReference type="ARBA" id="ARBA00022833"/>
    </source>
</evidence>
<dbReference type="GO" id="GO:0000978">
    <property type="term" value="F:RNA polymerase II cis-regulatory region sequence-specific DNA binding"/>
    <property type="evidence" value="ECO:0007669"/>
    <property type="project" value="TreeGrafter"/>
</dbReference>
<dbReference type="OrthoDB" id="6673921at2759"/>
<feature type="compositionally biased region" description="Low complexity" evidence="8">
    <location>
        <begin position="24"/>
        <end position="44"/>
    </location>
</feature>
<evidence type="ECO:0000256" key="8">
    <source>
        <dbReference type="SAM" id="MobiDB-lite"/>
    </source>
</evidence>
<dbReference type="Pfam" id="PF00096">
    <property type="entry name" value="zf-C2H2"/>
    <property type="match status" value="3"/>
</dbReference>
<sequence>MEKAVDVSSPLQEYVANADHDSDSASSSPYASLSAKSSSSYKSAENIEVKADFSSCTDSDGPEWESGVLGTQNTEDGRQNKERRGHLNANGTLISRDIPLSPLPQEKKKKKKKKRKMKHISESGSQKYGRIDTLKEESSASQTSLASRRKLAQHECMFCNKRFRDRYHLVRHLSVHSGETAPDCKLCKMPRNCCRCVPHSPQYSPIKQHRCDICSKMFRDKYHLNRHSLVHTKEKPHQCKVCQKPFSRKDKLMQHSLLHD</sequence>
<feature type="domain" description="C2H2-type" evidence="9">
    <location>
        <begin position="237"/>
        <end position="260"/>
    </location>
</feature>
<dbReference type="FunFam" id="3.30.160.60:FF:000446">
    <property type="entry name" value="Zinc finger protein"/>
    <property type="match status" value="1"/>
</dbReference>
<keyword evidence="11" id="KW-1185">Reference proteome</keyword>
<feature type="region of interest" description="Disordered" evidence="8">
    <location>
        <begin position="1"/>
        <end position="125"/>
    </location>
</feature>
<evidence type="ECO:0000256" key="4">
    <source>
        <dbReference type="ARBA" id="ARBA00022771"/>
    </source>
</evidence>
<keyword evidence="5" id="KW-0862">Zinc</keyword>